<reference evidence="9" key="1">
    <citation type="submission" date="2017-12" db="EMBL/GenBank/DDBJ databases">
        <title>FDA dAtabase for Regulatory Grade micrObial Sequences (FDA-ARGOS): Supporting development and validation of Infectious Disease Dx tests.</title>
        <authorList>
            <person name="Hoffmann M."/>
            <person name="Allard M."/>
            <person name="Evans P."/>
            <person name="Brown E."/>
            <person name="Tallon L."/>
            <person name="Sadzewicz L."/>
            <person name="Sengamalay N."/>
            <person name="Ott S."/>
            <person name="Godinez A."/>
            <person name="Nagaraj S."/>
            <person name="Vavikolanu K."/>
            <person name="Aluvathingal J."/>
            <person name="Nadendla S."/>
            <person name="Sichtig H."/>
        </authorList>
    </citation>
    <scope>NUCLEOTIDE SEQUENCE [LARGE SCALE GENOMIC DNA]</scope>
    <source>
        <strain evidence="9">FDAARGOS_249</strain>
    </source>
</reference>
<dbReference type="HAMAP" id="MF_01208">
    <property type="entry name" value="PyrE"/>
    <property type="match status" value="1"/>
</dbReference>
<dbReference type="EMBL" id="NBTM02000001">
    <property type="protein sequence ID" value="PNL91301.1"/>
    <property type="molecule type" value="Genomic_DNA"/>
</dbReference>
<comment type="cofactor">
    <cofactor evidence="6">
        <name>Mg(2+)</name>
        <dbReference type="ChEBI" id="CHEBI:18420"/>
    </cofactor>
</comment>
<comment type="caution">
    <text evidence="8">The sequence shown here is derived from an EMBL/GenBank/DDBJ whole genome shotgun (WGS) entry which is preliminary data.</text>
</comment>
<comment type="caution">
    <text evidence="6">Lacks conserved residue(s) required for the propagation of feature annotation.</text>
</comment>
<keyword evidence="6" id="KW-0460">Magnesium</keyword>
<dbReference type="NCBIfam" id="TIGR00336">
    <property type="entry name" value="pyrE"/>
    <property type="match status" value="1"/>
</dbReference>
<comment type="catalytic activity">
    <reaction evidence="6">
        <text>orotidine 5'-phosphate + diphosphate = orotate + 5-phospho-alpha-D-ribose 1-diphosphate</text>
        <dbReference type="Rhea" id="RHEA:10380"/>
        <dbReference type="ChEBI" id="CHEBI:30839"/>
        <dbReference type="ChEBI" id="CHEBI:33019"/>
        <dbReference type="ChEBI" id="CHEBI:57538"/>
        <dbReference type="ChEBI" id="CHEBI:58017"/>
        <dbReference type="EC" id="2.4.2.10"/>
    </reaction>
</comment>
<dbReference type="PANTHER" id="PTHR19278">
    <property type="entry name" value="OROTATE PHOSPHORIBOSYLTRANSFERASE"/>
    <property type="match status" value="1"/>
</dbReference>
<gene>
    <name evidence="6" type="primary">pyrE</name>
    <name evidence="8" type="ORF">A6J77_003285</name>
</gene>
<evidence type="ECO:0000256" key="5">
    <source>
        <dbReference type="ARBA" id="ARBA00022975"/>
    </source>
</evidence>
<evidence type="ECO:0000256" key="4">
    <source>
        <dbReference type="ARBA" id="ARBA00022679"/>
    </source>
</evidence>
<keyword evidence="4 6" id="KW-0808">Transferase</keyword>
<dbReference type="CDD" id="cd06223">
    <property type="entry name" value="PRTases_typeI"/>
    <property type="match status" value="1"/>
</dbReference>
<protein>
    <recommendedName>
        <fullName evidence="2 6">Orotate phosphoribosyltransferase</fullName>
        <shortName evidence="6">OPRT</shortName>
        <shortName evidence="6">OPRTase</shortName>
        <ecNumber evidence="2 6">2.4.2.10</ecNumber>
    </recommendedName>
</protein>
<dbReference type="InterPro" id="IPR029057">
    <property type="entry name" value="PRTase-like"/>
</dbReference>
<dbReference type="Pfam" id="PF00156">
    <property type="entry name" value="Pribosyltran"/>
    <property type="match status" value="1"/>
</dbReference>
<sequence length="213" mass="23144">MTVEKADLVAQKLLEIKAVNFSPEAPYTWASGLKAPIYTDNRLIMSYPSVRSTVEDALAELIKENFPDVDVIAGTATAGIPHAAFVSERLDLPMIYVRSSAKDHGKQNAIEGALEAGAKVVIIEDLISTGGSVITAADKIQEAGGEVIAAVAIFDYLLAASKDAFEQAGYPLVTLTNYVKILDYAVKDSKLSPYYDKLMEWYQDPKAWSEKHG</sequence>
<comment type="subunit">
    <text evidence="6">Homodimer.</text>
</comment>
<dbReference type="SUPFAM" id="SSF53271">
    <property type="entry name" value="PRTase-like"/>
    <property type="match status" value="1"/>
</dbReference>
<accession>A0A2J9PMM2</accession>
<evidence type="ECO:0000313" key="9">
    <source>
        <dbReference type="Proteomes" id="UP000192813"/>
    </source>
</evidence>
<comment type="function">
    <text evidence="6">Catalyzes the transfer of a ribosyl phosphate group from 5-phosphoribose 1-diphosphate to orotate, leading to the formation of orotidine monophosphate (OMP).</text>
</comment>
<keyword evidence="3 6" id="KW-0328">Glycosyltransferase</keyword>
<name>A0A2J9PMM2_9LACT</name>
<evidence type="ECO:0000256" key="2">
    <source>
        <dbReference type="ARBA" id="ARBA00011971"/>
    </source>
</evidence>
<dbReference type="PANTHER" id="PTHR19278:SF9">
    <property type="entry name" value="URIDINE 5'-MONOPHOSPHATE SYNTHASE"/>
    <property type="match status" value="1"/>
</dbReference>
<evidence type="ECO:0000256" key="1">
    <source>
        <dbReference type="ARBA" id="ARBA00004889"/>
    </source>
</evidence>
<evidence type="ECO:0000256" key="3">
    <source>
        <dbReference type="ARBA" id="ARBA00022676"/>
    </source>
</evidence>
<dbReference type="GO" id="GO:0004588">
    <property type="term" value="F:orotate phosphoribosyltransferase activity"/>
    <property type="evidence" value="ECO:0007669"/>
    <property type="project" value="UniProtKB-UniRule"/>
</dbReference>
<feature type="binding site" description="in other chain" evidence="6">
    <location>
        <begin position="124"/>
        <end position="132"/>
    </location>
    <ligand>
        <name>5-phospho-alpha-D-ribose 1-diphosphate</name>
        <dbReference type="ChEBI" id="CHEBI:58017"/>
        <note>ligand shared between dimeric partners</note>
    </ligand>
</feature>
<dbReference type="InterPro" id="IPR000836">
    <property type="entry name" value="PRTase_dom"/>
</dbReference>
<evidence type="ECO:0000313" key="8">
    <source>
        <dbReference type="EMBL" id="PNL91301.1"/>
    </source>
</evidence>
<dbReference type="InterPro" id="IPR023031">
    <property type="entry name" value="OPRT"/>
</dbReference>
<feature type="domain" description="Phosphoribosyltransferase" evidence="7">
    <location>
        <begin position="54"/>
        <end position="155"/>
    </location>
</feature>
<dbReference type="Proteomes" id="UP000192813">
    <property type="component" value="Unassembled WGS sequence"/>
</dbReference>
<dbReference type="GO" id="GO:0019856">
    <property type="term" value="P:pyrimidine nucleobase biosynthetic process"/>
    <property type="evidence" value="ECO:0007669"/>
    <property type="project" value="TreeGrafter"/>
</dbReference>
<feature type="binding site" evidence="6">
    <location>
        <position position="128"/>
    </location>
    <ligand>
        <name>orotate</name>
        <dbReference type="ChEBI" id="CHEBI:30839"/>
    </ligand>
</feature>
<dbReference type="InterPro" id="IPR004467">
    <property type="entry name" value="Or_phspho_trans_dom"/>
</dbReference>
<feature type="binding site" evidence="6">
    <location>
        <position position="102"/>
    </location>
    <ligand>
        <name>5-phospho-alpha-D-ribose 1-diphosphate</name>
        <dbReference type="ChEBI" id="CHEBI:58017"/>
        <note>ligand shared between dimeric partners</note>
    </ligand>
</feature>
<dbReference type="GO" id="GO:0000287">
    <property type="term" value="F:magnesium ion binding"/>
    <property type="evidence" value="ECO:0007669"/>
    <property type="project" value="UniProtKB-UniRule"/>
</dbReference>
<organism evidence="8 9">
    <name type="scientific">Aerococcus viridans</name>
    <dbReference type="NCBI Taxonomy" id="1377"/>
    <lineage>
        <taxon>Bacteria</taxon>
        <taxon>Bacillati</taxon>
        <taxon>Bacillota</taxon>
        <taxon>Bacilli</taxon>
        <taxon>Lactobacillales</taxon>
        <taxon>Aerococcaceae</taxon>
        <taxon>Aerococcus</taxon>
    </lineage>
</organism>
<dbReference type="EC" id="2.4.2.10" evidence="2 6"/>
<dbReference type="AlphaFoldDB" id="A0A2J9PMM2"/>
<comment type="similarity">
    <text evidence="6">Belongs to the purine/pyrimidine phosphoribosyltransferase family. PyrE subfamily.</text>
</comment>
<feature type="binding site" evidence="6">
    <location>
        <position position="104"/>
    </location>
    <ligand>
        <name>5-phospho-alpha-D-ribose 1-diphosphate</name>
        <dbReference type="ChEBI" id="CHEBI:58017"/>
        <note>ligand shared between dimeric partners</note>
    </ligand>
</feature>
<keyword evidence="5 6" id="KW-0665">Pyrimidine biosynthesis</keyword>
<feature type="binding site" evidence="6">
    <location>
        <position position="98"/>
    </location>
    <ligand>
        <name>5-phospho-alpha-D-ribose 1-diphosphate</name>
        <dbReference type="ChEBI" id="CHEBI:58017"/>
        <note>ligand shared between dimeric partners</note>
    </ligand>
</feature>
<dbReference type="RefSeq" id="WP_083068185.1">
    <property type="nucleotide sequence ID" value="NZ_CBCPHS010000008.1"/>
</dbReference>
<evidence type="ECO:0000256" key="6">
    <source>
        <dbReference type="HAMAP-Rule" id="MF_01208"/>
    </source>
</evidence>
<dbReference type="Gene3D" id="3.40.50.2020">
    <property type="match status" value="1"/>
</dbReference>
<dbReference type="GO" id="GO:0044205">
    <property type="term" value="P:'de novo' UMP biosynthetic process"/>
    <property type="evidence" value="ECO:0007669"/>
    <property type="project" value="UniProtKB-UniRule"/>
</dbReference>
<dbReference type="UniPathway" id="UPA00070">
    <property type="reaction ID" value="UER00119"/>
</dbReference>
<comment type="pathway">
    <text evidence="1 6">Pyrimidine metabolism; UMP biosynthesis via de novo pathway; UMP from orotate: step 1/2.</text>
</comment>
<evidence type="ECO:0000259" key="7">
    <source>
        <dbReference type="Pfam" id="PF00156"/>
    </source>
</evidence>
<proteinExistence type="inferred from homology"/>